<dbReference type="NCBIfam" id="TIGR01814">
    <property type="entry name" value="kynureninase"/>
    <property type="match status" value="1"/>
</dbReference>
<dbReference type="Gene3D" id="3.90.1150.10">
    <property type="entry name" value="Aspartate Aminotransferase, domain 1"/>
    <property type="match status" value="1"/>
</dbReference>
<dbReference type="Pfam" id="PF22580">
    <property type="entry name" value="KYNU_C"/>
    <property type="match status" value="1"/>
</dbReference>
<dbReference type="GO" id="GO:0005737">
    <property type="term" value="C:cytoplasm"/>
    <property type="evidence" value="ECO:0007669"/>
    <property type="project" value="InterPro"/>
</dbReference>
<dbReference type="OrthoDB" id="5978656at2759"/>
<dbReference type="GO" id="GO:0043420">
    <property type="term" value="P:anthranilate metabolic process"/>
    <property type="evidence" value="ECO:0007669"/>
    <property type="project" value="TreeGrafter"/>
</dbReference>
<comment type="catalytic activity">
    <reaction evidence="7">
        <text>3-hydroxy-L-kynurenine + H2O = 3-hydroxyanthranilate + L-alanine + H(+)</text>
        <dbReference type="Rhea" id="RHEA:25143"/>
        <dbReference type="ChEBI" id="CHEBI:15377"/>
        <dbReference type="ChEBI" id="CHEBI:15378"/>
        <dbReference type="ChEBI" id="CHEBI:36559"/>
        <dbReference type="ChEBI" id="CHEBI:57972"/>
        <dbReference type="ChEBI" id="CHEBI:58125"/>
        <dbReference type="EC" id="3.7.1.3"/>
    </reaction>
</comment>
<evidence type="ECO:0000256" key="9">
    <source>
        <dbReference type="ARBA" id="ARBA00054033"/>
    </source>
</evidence>
<evidence type="ECO:0000256" key="5">
    <source>
        <dbReference type="ARBA" id="ARBA00022898"/>
    </source>
</evidence>
<keyword evidence="2" id="KW-0963">Cytoplasm</keyword>
<keyword evidence="6" id="KW-0007">Acetylation</keyword>
<dbReference type="InterPro" id="IPR010111">
    <property type="entry name" value="Kynureninase"/>
</dbReference>
<evidence type="ECO:0000256" key="3">
    <source>
        <dbReference type="ARBA" id="ARBA00022642"/>
    </source>
</evidence>
<gene>
    <name evidence="11" type="primary">Kynu</name>
    <name evidence="11" type="ORF">HEMCOM_R01078</name>
</gene>
<dbReference type="FunFam" id="3.90.1150.10:FF:000203">
    <property type="entry name" value="Kynureninase"/>
    <property type="match status" value="1"/>
</dbReference>
<organism evidence="11 12">
    <name type="scientific">Hemiprocne comata</name>
    <dbReference type="NCBI Taxonomy" id="243314"/>
    <lineage>
        <taxon>Eukaryota</taxon>
        <taxon>Metazoa</taxon>
        <taxon>Chordata</taxon>
        <taxon>Craniata</taxon>
        <taxon>Vertebrata</taxon>
        <taxon>Euteleostomi</taxon>
        <taxon>Archelosauria</taxon>
        <taxon>Archosauria</taxon>
        <taxon>Dinosauria</taxon>
        <taxon>Saurischia</taxon>
        <taxon>Theropoda</taxon>
        <taxon>Coelurosauria</taxon>
        <taxon>Aves</taxon>
        <taxon>Neognathae</taxon>
        <taxon>Neoaves</taxon>
        <taxon>Strisores</taxon>
        <taxon>Apodiformes</taxon>
        <taxon>Apodidae</taxon>
        <taxon>Hemiprocninae</taxon>
        <taxon>Hemiprocne</taxon>
    </lineage>
</organism>
<evidence type="ECO:0000256" key="2">
    <source>
        <dbReference type="ARBA" id="ARBA00022490"/>
    </source>
</evidence>
<comment type="cofactor">
    <cofactor evidence="1">
        <name>pyridoxal 5'-phosphate</name>
        <dbReference type="ChEBI" id="CHEBI:597326"/>
    </cofactor>
</comment>
<keyword evidence="12" id="KW-1185">Reference proteome</keyword>
<dbReference type="InterPro" id="IPR015424">
    <property type="entry name" value="PyrdxlP-dep_Trfase"/>
</dbReference>
<reference evidence="11 12" key="1">
    <citation type="submission" date="2019-09" db="EMBL/GenBank/DDBJ databases">
        <title>Bird 10,000 Genomes (B10K) Project - Family phase.</title>
        <authorList>
            <person name="Zhang G."/>
        </authorList>
    </citation>
    <scope>NUCLEOTIDE SEQUENCE [LARGE SCALE GENOMIC DNA]</scope>
    <source>
        <strain evidence="11">B10K-DU-001-23</strain>
        <tissue evidence="11">Muscle</tissue>
    </source>
</reference>
<evidence type="ECO:0000256" key="1">
    <source>
        <dbReference type="ARBA" id="ARBA00001933"/>
    </source>
</evidence>
<evidence type="ECO:0000256" key="8">
    <source>
        <dbReference type="ARBA" id="ARBA00051308"/>
    </source>
</evidence>
<dbReference type="GO" id="GO:0009435">
    <property type="term" value="P:NAD+ biosynthetic process"/>
    <property type="evidence" value="ECO:0007669"/>
    <property type="project" value="InterPro"/>
</dbReference>
<accession>A0A7K9CUH3</accession>
<protein>
    <recommendedName>
        <fullName evidence="10">Abnormal fluorescence under UV illumination</fullName>
    </recommendedName>
</protein>
<evidence type="ECO:0000256" key="10">
    <source>
        <dbReference type="ARBA" id="ARBA00083597"/>
    </source>
</evidence>
<proteinExistence type="inferred from homology"/>
<dbReference type="Gene3D" id="3.40.640.10">
    <property type="entry name" value="Type I PLP-dependent aspartate aminotransferase-like (Major domain)"/>
    <property type="match status" value="1"/>
</dbReference>
<dbReference type="GO" id="GO:0019441">
    <property type="term" value="P:L-tryptophan catabolic process to kynurenine"/>
    <property type="evidence" value="ECO:0007669"/>
    <property type="project" value="TreeGrafter"/>
</dbReference>
<dbReference type="AlphaFoldDB" id="A0A7K9CUH3"/>
<dbReference type="HAMAP" id="MF_01970">
    <property type="entry name" value="Kynureninase"/>
    <property type="match status" value="1"/>
</dbReference>
<keyword evidence="3" id="KW-0662">Pyridine nucleotide biosynthesis</keyword>
<comment type="function">
    <text evidence="9">Catalyzes the cleavage of L-kynurenine (L-Kyn) and L-3-hydroxykynurenine (L-3OHKyn) into anthranilic acid (AA) and 3-hydroxyanthranilic acid (3-OHAA), respectively. Has a preference for the L-3-hydroxy form. Also has cysteine-conjugate-beta-lyase activity.</text>
</comment>
<comment type="caution">
    <text evidence="11">The sequence shown here is derived from an EMBL/GenBank/DDBJ whole genome shotgun (WGS) entry which is preliminary data.</text>
</comment>
<evidence type="ECO:0000256" key="4">
    <source>
        <dbReference type="ARBA" id="ARBA00022801"/>
    </source>
</evidence>
<dbReference type="PANTHER" id="PTHR14084:SF0">
    <property type="entry name" value="KYNURENINASE"/>
    <property type="match status" value="1"/>
</dbReference>
<dbReference type="PANTHER" id="PTHR14084">
    <property type="entry name" value="KYNURENINASE"/>
    <property type="match status" value="1"/>
</dbReference>
<evidence type="ECO:0000256" key="6">
    <source>
        <dbReference type="ARBA" id="ARBA00022990"/>
    </source>
</evidence>
<evidence type="ECO:0000313" key="11">
    <source>
        <dbReference type="EMBL" id="NXG55858.1"/>
    </source>
</evidence>
<dbReference type="EMBL" id="VWZJ01001792">
    <property type="protein sequence ID" value="NXG55858.1"/>
    <property type="molecule type" value="Genomic_DNA"/>
</dbReference>
<dbReference type="InterPro" id="IPR015422">
    <property type="entry name" value="PyrdxlP-dep_Trfase_small"/>
</dbReference>
<dbReference type="InterPro" id="IPR015421">
    <property type="entry name" value="PyrdxlP-dep_Trfase_major"/>
</dbReference>
<sequence length="488" mass="54882">VKLNDLKMDQSSMLPATILEQTAWQLGCSPTDKQLAFHLDEEDELKHLRDCFCIPKVKDLPPTDLGLVNGEESCLYFAGNSLGLQPRKVKTYLGEELDKWAQIGVHGHFNGQRPWALADECIVDLMAELVGAQRHEVALMNGLTVNLHLQMLAFFKPTPRRYKILLEARAFPSDHYAVESQLRLHGLDVEKCMLLLQPREGEETLRTEDILAVIEKEGDSVAVILFSGVQYYTGQLFDIPRITKAGQRKGCFVGFDLAHAVGNVELHLHDWGVDFACWCSYKARDSLLETYLNSGAGGLAGAYIHEKHSQSIKPALIGWWGHEFKTRFLMENKLQLSEGINGFRLSNPPILLVCALQASLEVFGQTTMKALRRKSILLTGYLEYLIKHYYSEDKTNPEKPFVKIITPSQVEERGCQLTLSFSLPIKSVFKELEKRGVACDMREPNALRIAPVPLYNSFRDVHRFIEILGSAITSSKQTANNTALSGSY</sequence>
<dbReference type="SUPFAM" id="SSF53383">
    <property type="entry name" value="PLP-dependent transferases"/>
    <property type="match status" value="1"/>
</dbReference>
<evidence type="ECO:0000256" key="7">
    <source>
        <dbReference type="ARBA" id="ARBA00050219"/>
    </source>
</evidence>
<evidence type="ECO:0000313" key="12">
    <source>
        <dbReference type="Proteomes" id="UP000518305"/>
    </source>
</evidence>
<dbReference type="GO" id="GO:0030429">
    <property type="term" value="F:kynureninase activity"/>
    <property type="evidence" value="ECO:0007669"/>
    <property type="project" value="UniProtKB-EC"/>
</dbReference>
<dbReference type="GO" id="GO:0030170">
    <property type="term" value="F:pyridoxal phosphate binding"/>
    <property type="evidence" value="ECO:0007669"/>
    <property type="project" value="InterPro"/>
</dbReference>
<dbReference type="PIRSF" id="PIRSF038800">
    <property type="entry name" value="KYNU"/>
    <property type="match status" value="1"/>
</dbReference>
<feature type="non-terminal residue" evidence="11">
    <location>
        <position position="1"/>
    </location>
</feature>
<name>A0A7K9CUH3_9AVES</name>
<dbReference type="Proteomes" id="UP000518305">
    <property type="component" value="Unassembled WGS sequence"/>
</dbReference>
<feature type="non-terminal residue" evidence="11">
    <location>
        <position position="488"/>
    </location>
</feature>
<keyword evidence="4" id="KW-0378">Hydrolase</keyword>
<comment type="catalytic activity">
    <reaction evidence="8">
        <text>L-kynurenine + H2O = anthranilate + L-alanine + H(+)</text>
        <dbReference type="Rhea" id="RHEA:16813"/>
        <dbReference type="ChEBI" id="CHEBI:15377"/>
        <dbReference type="ChEBI" id="CHEBI:15378"/>
        <dbReference type="ChEBI" id="CHEBI:16567"/>
        <dbReference type="ChEBI" id="CHEBI:57959"/>
        <dbReference type="ChEBI" id="CHEBI:57972"/>
        <dbReference type="EC" id="3.7.1.3"/>
    </reaction>
</comment>
<dbReference type="FunFam" id="3.40.640.10:FF:000031">
    <property type="entry name" value="Kynureninase"/>
    <property type="match status" value="1"/>
</dbReference>
<keyword evidence="5" id="KW-0663">Pyridoxal phosphate</keyword>